<accession>A0A6P0HIE9</accession>
<comment type="caution">
    <text evidence="8">The sequence shown here is derived from an EMBL/GenBank/DDBJ whole genome shotgun (WGS) entry which is preliminary data.</text>
</comment>
<comment type="cofactor">
    <cofactor evidence="1 4 5">
        <name>pyridoxal 5'-phosphate</name>
        <dbReference type="ChEBI" id="CHEBI:597326"/>
    </cofactor>
</comment>
<evidence type="ECO:0000256" key="4">
    <source>
        <dbReference type="HAMAP-Rule" id="MF_01201"/>
    </source>
</evidence>
<dbReference type="PANTHER" id="PTHR30511:SF0">
    <property type="entry name" value="ALANINE RACEMASE, CATABOLIC-RELATED"/>
    <property type="match status" value="1"/>
</dbReference>
<dbReference type="Proteomes" id="UP000468687">
    <property type="component" value="Unassembled WGS sequence"/>
</dbReference>
<dbReference type="GO" id="GO:0008784">
    <property type="term" value="F:alanine racemase activity"/>
    <property type="evidence" value="ECO:0007669"/>
    <property type="project" value="UniProtKB-UniRule"/>
</dbReference>
<keyword evidence="3 4" id="KW-0413">Isomerase</keyword>
<dbReference type="EMBL" id="JAAGXA010000002">
    <property type="protein sequence ID" value="NEN77405.1"/>
    <property type="molecule type" value="Genomic_DNA"/>
</dbReference>
<feature type="binding site" evidence="4 6">
    <location>
        <position position="135"/>
    </location>
    <ligand>
        <name>substrate</name>
    </ligand>
</feature>
<dbReference type="GO" id="GO:0030632">
    <property type="term" value="P:D-alanine biosynthetic process"/>
    <property type="evidence" value="ECO:0007669"/>
    <property type="project" value="UniProtKB-UniRule"/>
</dbReference>
<dbReference type="InterPro" id="IPR011079">
    <property type="entry name" value="Ala_racemase_C"/>
</dbReference>
<dbReference type="Gene3D" id="2.40.37.10">
    <property type="entry name" value="Lyase, Ornithine Decarboxylase, Chain A, domain 1"/>
    <property type="match status" value="1"/>
</dbReference>
<reference evidence="8 9" key="1">
    <citation type="journal article" date="2014" name="Int. J. Syst. Evol. Microbiol.">
        <title>Nocardioides zeae sp. nov., isolated from the stem of Zea mays.</title>
        <authorList>
            <person name="Glaeser S.P."/>
            <person name="McInroy J.A."/>
            <person name="Busse H.J."/>
            <person name="Kampfer P."/>
        </authorList>
    </citation>
    <scope>NUCLEOTIDE SEQUENCE [LARGE SCALE GENOMIC DNA]</scope>
    <source>
        <strain evidence="8 9">JCM 30728</strain>
    </source>
</reference>
<keyword evidence="2 4" id="KW-0663">Pyridoxal phosphate</keyword>
<gene>
    <name evidence="8" type="primary">alr</name>
    <name evidence="8" type="ORF">G3T38_03850</name>
</gene>
<dbReference type="SUPFAM" id="SSF51419">
    <property type="entry name" value="PLP-binding barrel"/>
    <property type="match status" value="1"/>
</dbReference>
<keyword evidence="9" id="KW-1185">Reference proteome</keyword>
<dbReference type="Pfam" id="PF00842">
    <property type="entry name" value="Ala_racemase_C"/>
    <property type="match status" value="1"/>
</dbReference>
<evidence type="ECO:0000256" key="5">
    <source>
        <dbReference type="PIRSR" id="PIRSR600821-50"/>
    </source>
</evidence>
<dbReference type="GO" id="GO:0005829">
    <property type="term" value="C:cytosol"/>
    <property type="evidence" value="ECO:0007669"/>
    <property type="project" value="TreeGrafter"/>
</dbReference>
<dbReference type="PROSITE" id="PS00395">
    <property type="entry name" value="ALANINE_RACEMASE"/>
    <property type="match status" value="1"/>
</dbReference>
<evidence type="ECO:0000313" key="8">
    <source>
        <dbReference type="EMBL" id="NEN77405.1"/>
    </source>
</evidence>
<name>A0A6P0HIE9_9ACTN</name>
<dbReference type="Pfam" id="PF01168">
    <property type="entry name" value="Ala_racemase_N"/>
    <property type="match status" value="1"/>
</dbReference>
<evidence type="ECO:0000256" key="1">
    <source>
        <dbReference type="ARBA" id="ARBA00001933"/>
    </source>
</evidence>
<feature type="modified residue" description="N6-(pyridoxal phosphate)lysine" evidence="4 5">
    <location>
        <position position="37"/>
    </location>
</feature>
<dbReference type="InterPro" id="IPR009006">
    <property type="entry name" value="Ala_racemase/Decarboxylase_C"/>
</dbReference>
<evidence type="ECO:0000256" key="3">
    <source>
        <dbReference type="ARBA" id="ARBA00023235"/>
    </source>
</evidence>
<feature type="active site" description="Proton acceptor; specific for L-alanine" evidence="4">
    <location>
        <position position="273"/>
    </location>
</feature>
<dbReference type="InterPro" id="IPR001608">
    <property type="entry name" value="Ala_racemase_N"/>
</dbReference>
<dbReference type="FunFam" id="3.20.20.10:FF:000002">
    <property type="entry name" value="Alanine racemase"/>
    <property type="match status" value="1"/>
</dbReference>
<feature type="binding site" evidence="4 6">
    <location>
        <position position="327"/>
    </location>
    <ligand>
        <name>substrate</name>
    </ligand>
</feature>
<dbReference type="InterPro" id="IPR000821">
    <property type="entry name" value="Ala_racemase"/>
</dbReference>
<dbReference type="PANTHER" id="PTHR30511">
    <property type="entry name" value="ALANINE RACEMASE"/>
    <property type="match status" value="1"/>
</dbReference>
<organism evidence="8 9">
    <name type="scientific">Nocardioides zeae</name>
    <dbReference type="NCBI Taxonomy" id="1457234"/>
    <lineage>
        <taxon>Bacteria</taxon>
        <taxon>Bacillati</taxon>
        <taxon>Actinomycetota</taxon>
        <taxon>Actinomycetes</taxon>
        <taxon>Propionibacteriales</taxon>
        <taxon>Nocardioidaceae</taxon>
        <taxon>Nocardioides</taxon>
    </lineage>
</organism>
<dbReference type="HAMAP" id="MF_01201">
    <property type="entry name" value="Ala_racemase"/>
    <property type="match status" value="1"/>
</dbReference>
<evidence type="ECO:0000259" key="7">
    <source>
        <dbReference type="SMART" id="SM01005"/>
    </source>
</evidence>
<dbReference type="EC" id="5.1.1.1" evidence="4"/>
<dbReference type="RefSeq" id="WP_163770771.1">
    <property type="nucleotide sequence ID" value="NZ_JAAGXA010000002.1"/>
</dbReference>
<sequence>MNAVDRPEVVVDLAAVRHDVAVLRARVAPARMMTVVKADGYGHGMVEVARAARRAGTDWLGVATPAEALALRAAGDTGPLLCWLSVPADDLAPLVAAGVDLTAYSPDEVAAVVAAVSRAGRPARLQLKVDTGLRRGGALPADWPDLVAAARAAEEAGTVRVTGIWSHFAAAEEPTHPANDAQEAVFRAALDVAAAAGLEPEVRHLANSAAALLRPSAHFDLVRCGIASYGIDPAPDVPDAAFPGGRPDLVPAMTVRAPLVLSKPLAAGDGVSYGHTWVAPAATTVGLVPLGYGDGVPRHAAAGVGTDQAAEVLVGGRRRPVRGRVCMDQLVVDLDGENFPPGTPVVLFGPGRDGEPTALDWARACGTIDYEVVTRFRGRARRVHVDGSTEGTDGGDR</sequence>
<proteinExistence type="inferred from homology"/>
<comment type="similarity">
    <text evidence="4">Belongs to the alanine racemase family.</text>
</comment>
<evidence type="ECO:0000256" key="2">
    <source>
        <dbReference type="ARBA" id="ARBA00022898"/>
    </source>
</evidence>
<dbReference type="InterPro" id="IPR020622">
    <property type="entry name" value="Ala_racemase_pyridoxalP-BS"/>
</dbReference>
<evidence type="ECO:0000256" key="6">
    <source>
        <dbReference type="PIRSR" id="PIRSR600821-52"/>
    </source>
</evidence>
<dbReference type="CDD" id="cd00430">
    <property type="entry name" value="PLPDE_III_AR"/>
    <property type="match status" value="1"/>
</dbReference>
<dbReference type="PRINTS" id="PR00992">
    <property type="entry name" value="ALARACEMASE"/>
</dbReference>
<comment type="function">
    <text evidence="4">Catalyzes the interconversion of L-alanine and D-alanine. May also act on other amino acids.</text>
</comment>
<feature type="domain" description="Alanine racemase C-terminal" evidence="7">
    <location>
        <begin position="252"/>
        <end position="385"/>
    </location>
</feature>
<comment type="pathway">
    <text evidence="4">Amino-acid biosynthesis; D-alanine biosynthesis; D-alanine from L-alanine: step 1/1.</text>
</comment>
<dbReference type="NCBIfam" id="TIGR00492">
    <property type="entry name" value="alr"/>
    <property type="match status" value="1"/>
</dbReference>
<comment type="catalytic activity">
    <reaction evidence="4">
        <text>L-alanine = D-alanine</text>
        <dbReference type="Rhea" id="RHEA:20249"/>
        <dbReference type="ChEBI" id="CHEBI:57416"/>
        <dbReference type="ChEBI" id="CHEBI:57972"/>
        <dbReference type="EC" id="5.1.1.1"/>
    </reaction>
</comment>
<dbReference type="GO" id="GO:0030170">
    <property type="term" value="F:pyridoxal phosphate binding"/>
    <property type="evidence" value="ECO:0007669"/>
    <property type="project" value="UniProtKB-UniRule"/>
</dbReference>
<dbReference type="AlphaFoldDB" id="A0A6P0HIE9"/>
<dbReference type="Gene3D" id="3.20.20.10">
    <property type="entry name" value="Alanine racemase"/>
    <property type="match status" value="1"/>
</dbReference>
<dbReference type="GO" id="GO:0009252">
    <property type="term" value="P:peptidoglycan biosynthetic process"/>
    <property type="evidence" value="ECO:0007669"/>
    <property type="project" value="TreeGrafter"/>
</dbReference>
<dbReference type="SMART" id="SM01005">
    <property type="entry name" value="Ala_racemase_C"/>
    <property type="match status" value="1"/>
</dbReference>
<evidence type="ECO:0000313" key="9">
    <source>
        <dbReference type="Proteomes" id="UP000468687"/>
    </source>
</evidence>
<dbReference type="SUPFAM" id="SSF50621">
    <property type="entry name" value="Alanine racemase C-terminal domain-like"/>
    <property type="match status" value="1"/>
</dbReference>
<dbReference type="UniPathway" id="UPA00042">
    <property type="reaction ID" value="UER00497"/>
</dbReference>
<protein>
    <recommendedName>
        <fullName evidence="4">Alanine racemase</fullName>
        <ecNumber evidence="4">5.1.1.1</ecNumber>
    </recommendedName>
</protein>
<feature type="active site" description="Proton acceptor; specific for D-alanine" evidence="4">
    <location>
        <position position="37"/>
    </location>
</feature>
<dbReference type="InterPro" id="IPR029066">
    <property type="entry name" value="PLP-binding_barrel"/>
</dbReference>